<evidence type="ECO:0000313" key="3">
    <source>
        <dbReference type="Proteomes" id="UP000218023"/>
    </source>
</evidence>
<feature type="non-terminal residue" evidence="2">
    <location>
        <position position="293"/>
    </location>
</feature>
<dbReference type="Proteomes" id="UP000218023">
    <property type="component" value="Unassembled WGS sequence"/>
</dbReference>
<accession>A0A2A2GMH7</accession>
<reference evidence="2 3" key="1">
    <citation type="submission" date="2017-09" db="EMBL/GenBank/DDBJ databases">
        <title>Paracoccus alkalisoli sp. nov., isolated from saline alkaline soil.</title>
        <authorList>
            <person name="Dong X."/>
            <person name="Zhang G."/>
        </authorList>
    </citation>
    <scope>NUCLEOTIDE SEQUENCE [LARGE SCALE GENOMIC DNA]</scope>
    <source>
        <strain evidence="2 3">WN007</strain>
    </source>
</reference>
<gene>
    <name evidence="2" type="ORF">CK240_02665</name>
</gene>
<dbReference type="EMBL" id="NSJZ01000002">
    <property type="protein sequence ID" value="PAU98119.1"/>
    <property type="molecule type" value="Genomic_DNA"/>
</dbReference>
<organism evidence="2 3">
    <name type="scientific">Paracoccus salipaludis</name>
    <dbReference type="NCBI Taxonomy" id="2032623"/>
    <lineage>
        <taxon>Bacteria</taxon>
        <taxon>Pseudomonadati</taxon>
        <taxon>Pseudomonadota</taxon>
        <taxon>Alphaproteobacteria</taxon>
        <taxon>Rhodobacterales</taxon>
        <taxon>Paracoccaceae</taxon>
        <taxon>Paracoccus</taxon>
    </lineage>
</organism>
<comment type="caution">
    <text evidence="2">The sequence shown here is derived from an EMBL/GenBank/DDBJ whole genome shotgun (WGS) entry which is preliminary data.</text>
</comment>
<evidence type="ECO:0000313" key="2">
    <source>
        <dbReference type="EMBL" id="PAU98119.1"/>
    </source>
</evidence>
<feature type="region of interest" description="Disordered" evidence="1">
    <location>
        <begin position="1"/>
        <end position="34"/>
    </location>
</feature>
<proteinExistence type="predicted"/>
<evidence type="ECO:0000256" key="1">
    <source>
        <dbReference type="SAM" id="MobiDB-lite"/>
    </source>
</evidence>
<keyword evidence="3" id="KW-1185">Reference proteome</keyword>
<sequence>MGGKAASAPLPAPRRTLGPVARLAAGSPPRGEPAPRLVAAGTAARPCALRAFCPGTTLCGRTRGPVAPRSLALRPVGARGAGLAGKALILAAAGCAGGAIPERPITVPLLSPGPGLAVAARPLAASSLGFAPARVALALALEAALGRPRSTLAVSEAAPVGTVRARARRLAVVAAARAAVVPPLKAAGSTLGPMTALESALAGLALEVAALAARLALEALAARRPRLARPCGPRLAFRALGVPAGRPRLALEALALGARRPRPALGALGVTARGARLPVAALGACRPGLAFRT</sequence>
<dbReference type="AlphaFoldDB" id="A0A2A2GMH7"/>
<name>A0A2A2GMH7_9RHOB</name>
<protein>
    <submittedName>
        <fullName evidence="2">Uncharacterized protein</fullName>
    </submittedName>
</protein>